<sequence length="125" mass="13038">MPRLLFLVPLLLAAGCAQFPEIDARVPEAERHGPPPPLVDVVPLLARADAAQASPRLTEASGTALAQRAEALSRRQVSGTPGAALPEARLRDLAARAEALRSAPVIDAQTRARIEAGVTTPAALQ</sequence>
<comment type="caution">
    <text evidence="2">The sequence shown here is derived from an EMBL/GenBank/DDBJ whole genome shotgun (WGS) entry which is preliminary data.</text>
</comment>
<dbReference type="EMBL" id="JACIBX010000006">
    <property type="protein sequence ID" value="MBB3712350.1"/>
    <property type="molecule type" value="Genomic_DNA"/>
</dbReference>
<reference evidence="2 3" key="1">
    <citation type="submission" date="2020-08" db="EMBL/GenBank/DDBJ databases">
        <title>Genomic Encyclopedia of Type Strains, Phase III (KMG-III): the genomes of soil and plant-associated and newly described type strains.</title>
        <authorList>
            <person name="Whitman W."/>
        </authorList>
    </citation>
    <scope>NUCLEOTIDE SEQUENCE [LARGE SCALE GENOMIC DNA]</scope>
    <source>
        <strain evidence="2 3">CECT 8572</strain>
    </source>
</reference>
<organism evidence="2 3">
    <name type="scientific">Limimaricola variabilis</name>
    <dbReference type="NCBI Taxonomy" id="1492771"/>
    <lineage>
        <taxon>Bacteria</taxon>
        <taxon>Pseudomonadati</taxon>
        <taxon>Pseudomonadota</taxon>
        <taxon>Alphaproteobacteria</taxon>
        <taxon>Rhodobacterales</taxon>
        <taxon>Paracoccaceae</taxon>
        <taxon>Limimaricola</taxon>
    </lineage>
</organism>
<gene>
    <name evidence="2" type="ORF">FHS00_001932</name>
</gene>
<dbReference type="Proteomes" id="UP000576152">
    <property type="component" value="Unassembled WGS sequence"/>
</dbReference>
<keyword evidence="3" id="KW-1185">Reference proteome</keyword>
<accession>A0ABR6HP77</accession>
<proteinExistence type="predicted"/>
<name>A0ABR6HP77_9RHOB</name>
<dbReference type="RefSeq" id="WP_183472297.1">
    <property type="nucleotide sequence ID" value="NZ_JACIBX010000006.1"/>
</dbReference>
<feature type="chain" id="PRO_5045674760" description="DUF3035 domain-containing protein" evidence="1">
    <location>
        <begin position="20"/>
        <end position="125"/>
    </location>
</feature>
<keyword evidence="1" id="KW-0732">Signal</keyword>
<evidence type="ECO:0000313" key="3">
    <source>
        <dbReference type="Proteomes" id="UP000576152"/>
    </source>
</evidence>
<evidence type="ECO:0008006" key="4">
    <source>
        <dbReference type="Google" id="ProtNLM"/>
    </source>
</evidence>
<evidence type="ECO:0000256" key="1">
    <source>
        <dbReference type="SAM" id="SignalP"/>
    </source>
</evidence>
<feature type="signal peptide" evidence="1">
    <location>
        <begin position="1"/>
        <end position="19"/>
    </location>
</feature>
<protein>
    <recommendedName>
        <fullName evidence="4">DUF3035 domain-containing protein</fullName>
    </recommendedName>
</protein>
<dbReference type="PROSITE" id="PS51257">
    <property type="entry name" value="PROKAR_LIPOPROTEIN"/>
    <property type="match status" value="1"/>
</dbReference>
<evidence type="ECO:0000313" key="2">
    <source>
        <dbReference type="EMBL" id="MBB3712350.1"/>
    </source>
</evidence>